<dbReference type="InterPro" id="IPR015424">
    <property type="entry name" value="PyrdxlP-dep_Trfase"/>
</dbReference>
<keyword evidence="5 18" id="KW-0812">Transmembrane</keyword>
<dbReference type="InterPro" id="IPR002129">
    <property type="entry name" value="PyrdxlP-dep_de-COase"/>
</dbReference>
<dbReference type="AlphaFoldDB" id="A0AAN6DDY4"/>
<evidence type="ECO:0000256" key="4">
    <source>
        <dbReference type="ARBA" id="ARBA00004991"/>
    </source>
</evidence>
<dbReference type="GO" id="GO:0005789">
    <property type="term" value="C:endoplasmic reticulum membrane"/>
    <property type="evidence" value="ECO:0007669"/>
    <property type="project" value="UniProtKB-SubCell"/>
</dbReference>
<evidence type="ECO:0000256" key="16">
    <source>
        <dbReference type="PIRSR" id="PIRSR602129-50"/>
    </source>
</evidence>
<keyword evidence="8" id="KW-0746">Sphingolipid metabolism</keyword>
<dbReference type="PANTHER" id="PTHR42735">
    <property type="match status" value="1"/>
</dbReference>
<dbReference type="PANTHER" id="PTHR42735:SF6">
    <property type="entry name" value="SPHINGOSINE-1-PHOSPHATE LYASE 1"/>
    <property type="match status" value="1"/>
</dbReference>
<evidence type="ECO:0000256" key="17">
    <source>
        <dbReference type="RuleBase" id="RU000382"/>
    </source>
</evidence>
<dbReference type="InterPro" id="IPR050477">
    <property type="entry name" value="GrpII_AminoAcid_Decarb"/>
</dbReference>
<evidence type="ECO:0000256" key="7">
    <source>
        <dbReference type="ARBA" id="ARBA00022898"/>
    </source>
</evidence>
<gene>
    <name evidence="19" type="ORF">KL928_004819</name>
</gene>
<feature type="transmembrane region" description="Helical" evidence="18">
    <location>
        <begin position="72"/>
        <end position="93"/>
    </location>
</feature>
<organism evidence="19 20">
    <name type="scientific">Pichia angusta</name>
    <name type="common">Yeast</name>
    <name type="synonym">Hansenula polymorpha</name>
    <dbReference type="NCBI Taxonomy" id="870730"/>
    <lineage>
        <taxon>Eukaryota</taxon>
        <taxon>Fungi</taxon>
        <taxon>Dikarya</taxon>
        <taxon>Ascomycota</taxon>
        <taxon>Saccharomycotina</taxon>
        <taxon>Pichiomycetes</taxon>
        <taxon>Pichiales</taxon>
        <taxon>Pichiaceae</taxon>
        <taxon>Ogataea</taxon>
    </lineage>
</organism>
<dbReference type="SUPFAM" id="SSF53383">
    <property type="entry name" value="PLP-dependent transferases"/>
    <property type="match status" value="1"/>
</dbReference>
<dbReference type="GeneID" id="66128870"/>
<feature type="modified residue" description="N6-(pyridoxal phosphate)lysine" evidence="16">
    <location>
        <position position="388"/>
    </location>
</feature>
<keyword evidence="9 18" id="KW-1133">Transmembrane helix</keyword>
<dbReference type="Gene3D" id="3.40.640.10">
    <property type="entry name" value="Type I PLP-dependent aspartate aminotransferase-like (Major domain)"/>
    <property type="match status" value="1"/>
</dbReference>
<comment type="pathway">
    <text evidence="4">Sphingolipid metabolism.</text>
</comment>
<dbReference type="GO" id="GO:0008117">
    <property type="term" value="F:sphinganine-1-phosphate aldolase activity"/>
    <property type="evidence" value="ECO:0007669"/>
    <property type="project" value="UniProtKB-EC"/>
</dbReference>
<comment type="subcellular location">
    <subcellularLocation>
        <location evidence="2">Endoplasmic reticulum membrane</location>
        <topology evidence="2">Single-pass membrane protein</topology>
    </subcellularLocation>
</comment>
<evidence type="ECO:0000256" key="11">
    <source>
        <dbReference type="ARBA" id="ARBA00023136"/>
    </source>
</evidence>
<dbReference type="Gene3D" id="6.10.140.2150">
    <property type="match status" value="1"/>
</dbReference>
<dbReference type="FunFam" id="3.40.640.10:FF:000020">
    <property type="entry name" value="sphingosine-1-phosphate lyase 1"/>
    <property type="match status" value="1"/>
</dbReference>
<dbReference type="InterPro" id="IPR015422">
    <property type="entry name" value="PyrdxlP-dep_Trfase_small"/>
</dbReference>
<name>A0AAN6DDY4_PICAN</name>
<dbReference type="GO" id="GO:0030170">
    <property type="term" value="F:pyridoxal phosphate binding"/>
    <property type="evidence" value="ECO:0007669"/>
    <property type="project" value="InterPro"/>
</dbReference>
<dbReference type="EC" id="4.1.2.27" evidence="14"/>
<comment type="cofactor">
    <cofactor evidence="1 16 17">
        <name>pyridoxal 5'-phosphate</name>
        <dbReference type="ChEBI" id="CHEBI:597326"/>
    </cofactor>
</comment>
<evidence type="ECO:0000256" key="1">
    <source>
        <dbReference type="ARBA" id="ARBA00001933"/>
    </source>
</evidence>
<evidence type="ECO:0000256" key="9">
    <source>
        <dbReference type="ARBA" id="ARBA00022989"/>
    </source>
</evidence>
<evidence type="ECO:0000313" key="19">
    <source>
        <dbReference type="EMBL" id="KAG7816263.1"/>
    </source>
</evidence>
<dbReference type="RefSeq" id="XP_043057814.1">
    <property type="nucleotide sequence ID" value="XM_043205559.1"/>
</dbReference>
<comment type="caution">
    <text evidence="19">The sequence shown here is derived from an EMBL/GenBank/DDBJ whole genome shotgun (WGS) entry which is preliminary data.</text>
</comment>
<sequence>MGSPRAQLPALAPAHSENYSQIKPKLFSFLLFAMAFDLDTYHTAAREKYESLAACAVLYYERHSLLELARDFVILWYLTGWAAGLLRLVYAYGPVRSTTMLYRFWARRFYRAVLKLPMMRRKVDSEVREVRKQLEHSLLVKAPTSYNEVPEYGLTEKEVVDQLDELSRLKAANWKDGKVSGAVYHGGDELIELQSQAYHKFAVANQLHPDAFPGVRQMEAEVVSMVLRLFNAPESGCGTTTSGGTESLLLACLAAREKARAERGLTQFEIIAPKTVHAAVFKASQYFNMKLHLVDLDENYTGNLTQIRRLINKNTCLLVGSAPNFPHGLVDNIAGLSELAVEHRIPLHVDCCLGSFVIAYYQKAFQKALDPFDFRLRGVTSISCDTHKYGFAPKGSSIIMYRSNEYRKYQYFVSTEWVGGLYGSPTLAGSRPGALTVGAWATMVYMGDDGYTKACQDIILTARRLRQTIEDDIPELQIIGNPQLSVVAFRSDKLNVHKLGDMLGKKGWHLNALQNPPALHLAVTKLTVPAIDTLLLDLKSAVKQLALEENDVESDTAQLYGVANSLQTGSVADQLIGCFLDTLYQTEPTL</sequence>
<proteinExistence type="inferred from homology"/>
<keyword evidence="6" id="KW-0256">Endoplasmic reticulum</keyword>
<evidence type="ECO:0000256" key="14">
    <source>
        <dbReference type="ARBA" id="ARBA00038965"/>
    </source>
</evidence>
<dbReference type="Proteomes" id="UP001196530">
    <property type="component" value="Unassembled WGS sequence"/>
</dbReference>
<evidence type="ECO:0000256" key="2">
    <source>
        <dbReference type="ARBA" id="ARBA00004389"/>
    </source>
</evidence>
<dbReference type="GO" id="GO:0019752">
    <property type="term" value="P:carboxylic acid metabolic process"/>
    <property type="evidence" value="ECO:0007669"/>
    <property type="project" value="InterPro"/>
</dbReference>
<evidence type="ECO:0000256" key="6">
    <source>
        <dbReference type="ARBA" id="ARBA00022824"/>
    </source>
</evidence>
<dbReference type="Pfam" id="PF00282">
    <property type="entry name" value="Pyridoxal_deC"/>
    <property type="match status" value="1"/>
</dbReference>
<evidence type="ECO:0000256" key="12">
    <source>
        <dbReference type="ARBA" id="ARBA00023239"/>
    </source>
</evidence>
<evidence type="ECO:0000256" key="3">
    <source>
        <dbReference type="ARBA" id="ARBA00004760"/>
    </source>
</evidence>
<comment type="similarity">
    <text evidence="13">Belongs to the group II decarboxylase family. Sphingosine-1-phosphate lyase subfamily.</text>
</comment>
<dbReference type="EMBL" id="JAHLUX010000011">
    <property type="protein sequence ID" value="KAG7816263.1"/>
    <property type="molecule type" value="Genomic_DNA"/>
</dbReference>
<keyword evidence="11 18" id="KW-0472">Membrane</keyword>
<evidence type="ECO:0000256" key="8">
    <source>
        <dbReference type="ARBA" id="ARBA00022919"/>
    </source>
</evidence>
<keyword evidence="12 17" id="KW-0456">Lyase</keyword>
<evidence type="ECO:0000256" key="13">
    <source>
        <dbReference type="ARBA" id="ARBA00038302"/>
    </source>
</evidence>
<dbReference type="Gene3D" id="3.90.1150.10">
    <property type="entry name" value="Aspartate Aminotransferase, domain 1"/>
    <property type="match status" value="1"/>
</dbReference>
<dbReference type="InterPro" id="IPR015421">
    <property type="entry name" value="PyrdxlP-dep_Trfase_major"/>
</dbReference>
<evidence type="ECO:0000256" key="18">
    <source>
        <dbReference type="SAM" id="Phobius"/>
    </source>
</evidence>
<evidence type="ECO:0000256" key="15">
    <source>
        <dbReference type="ARBA" id="ARBA00042568"/>
    </source>
</evidence>
<keyword evidence="7 16" id="KW-0663">Pyridoxal phosphate</keyword>
<evidence type="ECO:0000313" key="20">
    <source>
        <dbReference type="Proteomes" id="UP001196530"/>
    </source>
</evidence>
<comment type="pathway">
    <text evidence="3">Lipid metabolism; sphingolipid metabolism.</text>
</comment>
<protein>
    <recommendedName>
        <fullName evidence="14">sphinganine-1-phosphate aldolase</fullName>
        <ecNumber evidence="14">4.1.2.27</ecNumber>
    </recommendedName>
    <alternativeName>
        <fullName evidence="15">Sphingosine-1-phosphate aldolase</fullName>
    </alternativeName>
</protein>
<reference evidence="19" key="1">
    <citation type="journal article" date="2021" name="G3 (Bethesda)">
        <title>Genomic diversity, chromosomal rearrangements, and interspecies hybridization in the ogataea polymorpha species complex.</title>
        <authorList>
            <person name="Hanson S.J."/>
            <person name="Cinneide E.O."/>
            <person name="Salzberg L.I."/>
            <person name="Wolfe K.H."/>
            <person name="McGowan J."/>
            <person name="Fitzpatrick D.A."/>
            <person name="Matlin K."/>
        </authorList>
    </citation>
    <scope>NUCLEOTIDE SEQUENCE</scope>
    <source>
        <strain evidence="19">61-244</strain>
    </source>
</reference>
<evidence type="ECO:0000256" key="10">
    <source>
        <dbReference type="ARBA" id="ARBA00023098"/>
    </source>
</evidence>
<accession>A0AAN6DDY4</accession>
<keyword evidence="10" id="KW-0443">Lipid metabolism</keyword>
<dbReference type="GO" id="GO:0030149">
    <property type="term" value="P:sphingolipid catabolic process"/>
    <property type="evidence" value="ECO:0007669"/>
    <property type="project" value="TreeGrafter"/>
</dbReference>
<evidence type="ECO:0000256" key="5">
    <source>
        <dbReference type="ARBA" id="ARBA00022692"/>
    </source>
</evidence>